<keyword evidence="1" id="KW-0472">Membrane</keyword>
<accession>A0ABQ4R607</accession>
<dbReference type="EMBL" id="BPQH01000025">
    <property type="protein sequence ID" value="GJD53142.1"/>
    <property type="molecule type" value="Genomic_DNA"/>
</dbReference>
<keyword evidence="1" id="KW-1133">Transmembrane helix</keyword>
<feature type="transmembrane region" description="Helical" evidence="1">
    <location>
        <begin position="128"/>
        <end position="146"/>
    </location>
</feature>
<gene>
    <name evidence="2" type="ORF">OPKNFCMD_5913</name>
</gene>
<dbReference type="Pfam" id="PF04657">
    <property type="entry name" value="DMT_YdcZ"/>
    <property type="match status" value="1"/>
</dbReference>
<evidence type="ECO:0000256" key="1">
    <source>
        <dbReference type="SAM" id="Phobius"/>
    </source>
</evidence>
<protein>
    <recommendedName>
        <fullName evidence="4">DMT family transporter</fullName>
    </recommendedName>
</protein>
<reference evidence="2" key="1">
    <citation type="journal article" date="2021" name="Front. Microbiol.">
        <title>Comprehensive Comparative Genomics and Phenotyping of Methylobacterium Species.</title>
        <authorList>
            <person name="Alessa O."/>
            <person name="Ogura Y."/>
            <person name="Fujitani Y."/>
            <person name="Takami H."/>
            <person name="Hayashi T."/>
            <person name="Sahin N."/>
            <person name="Tani A."/>
        </authorList>
    </citation>
    <scope>NUCLEOTIDE SEQUENCE</scope>
    <source>
        <strain evidence="2">KCTC 52305</strain>
    </source>
</reference>
<reference evidence="2" key="2">
    <citation type="submission" date="2021-08" db="EMBL/GenBank/DDBJ databases">
        <authorList>
            <person name="Tani A."/>
            <person name="Ola A."/>
            <person name="Ogura Y."/>
            <person name="Katsura K."/>
            <person name="Hayashi T."/>
        </authorList>
    </citation>
    <scope>NUCLEOTIDE SEQUENCE</scope>
    <source>
        <strain evidence="2">KCTC 52305</strain>
    </source>
</reference>
<proteinExistence type="predicted"/>
<evidence type="ECO:0000313" key="3">
    <source>
        <dbReference type="Proteomes" id="UP001055167"/>
    </source>
</evidence>
<dbReference type="PANTHER" id="PTHR34821">
    <property type="entry name" value="INNER MEMBRANE PROTEIN YDCZ"/>
    <property type="match status" value="1"/>
</dbReference>
<evidence type="ECO:0000313" key="2">
    <source>
        <dbReference type="EMBL" id="GJD53142.1"/>
    </source>
</evidence>
<feature type="transmembrane region" description="Helical" evidence="1">
    <location>
        <begin position="95"/>
        <end position="116"/>
    </location>
</feature>
<organism evidence="2 3">
    <name type="scientific">Methylobacterium crusticola</name>
    <dbReference type="NCBI Taxonomy" id="1697972"/>
    <lineage>
        <taxon>Bacteria</taxon>
        <taxon>Pseudomonadati</taxon>
        <taxon>Pseudomonadota</taxon>
        <taxon>Alphaproteobacteria</taxon>
        <taxon>Hyphomicrobiales</taxon>
        <taxon>Methylobacteriaceae</taxon>
        <taxon>Methylobacterium</taxon>
    </lineage>
</organism>
<evidence type="ECO:0008006" key="4">
    <source>
        <dbReference type="Google" id="ProtNLM"/>
    </source>
</evidence>
<comment type="caution">
    <text evidence="2">The sequence shown here is derived from an EMBL/GenBank/DDBJ whole genome shotgun (WGS) entry which is preliminary data.</text>
</comment>
<keyword evidence="1" id="KW-0812">Transmembrane</keyword>
<name>A0ABQ4R607_9HYPH</name>
<feature type="transmembrane region" description="Helical" evidence="1">
    <location>
        <begin position="70"/>
        <end position="89"/>
    </location>
</feature>
<sequence>MWYLYGLTLLAGIANAVQPGPNATLAKSLGQPFAAGLVIVSVSASTLLVTGLLSGRLALPSAAEAAQVPWWAWFGGALGALLVLSQLFVARQIGAAPFLGLLVTAGVVTSLVLDHFGLAGFPRQPASLGRVAGGILMVIGVSFVAFS</sequence>
<feature type="transmembrane region" description="Helical" evidence="1">
    <location>
        <begin position="32"/>
        <end position="58"/>
    </location>
</feature>
<dbReference type="RefSeq" id="WP_128565546.1">
    <property type="nucleotide sequence ID" value="NZ_BPQH01000025.1"/>
</dbReference>
<dbReference type="Proteomes" id="UP001055167">
    <property type="component" value="Unassembled WGS sequence"/>
</dbReference>
<dbReference type="InterPro" id="IPR006750">
    <property type="entry name" value="YdcZ"/>
</dbReference>
<dbReference type="PANTHER" id="PTHR34821:SF2">
    <property type="entry name" value="INNER MEMBRANE PROTEIN YDCZ"/>
    <property type="match status" value="1"/>
</dbReference>
<keyword evidence="3" id="KW-1185">Reference proteome</keyword>